<sequence length="148" mass="16907">MTKTLYAMATFRFGQHIIKSSAVFLQTELSYALVNRKPVVPGRILLRFFVSKSRPAICFENGPGRTDPSVEPRDDNQLTPLHYFMGHFIFENVFRLPPPTISSFNLMCEDVSVGFLNEISEYNTAADEDISQADPVRKLVFWRQSDVL</sequence>
<accession>A0A5A9NGK6</accession>
<reference evidence="1 2" key="1">
    <citation type="journal article" date="2019" name="Mol. Ecol. Resour.">
        <title>Chromosome-level genome assembly of Triplophysa tibetana, a fish adapted to the harsh high-altitude environment of the Tibetan Plateau.</title>
        <authorList>
            <person name="Yang X."/>
            <person name="Liu H."/>
            <person name="Ma Z."/>
            <person name="Zou Y."/>
            <person name="Zou M."/>
            <person name="Mao Y."/>
            <person name="Li X."/>
            <person name="Wang H."/>
            <person name="Chen T."/>
            <person name="Wang W."/>
            <person name="Yang R."/>
        </authorList>
    </citation>
    <scope>NUCLEOTIDE SEQUENCE [LARGE SCALE GENOMIC DNA]</scope>
    <source>
        <strain evidence="1">TTIB1903HZAU</strain>
        <tissue evidence="1">Muscle</tissue>
    </source>
</reference>
<dbReference type="AlphaFoldDB" id="A0A5A9NGK6"/>
<name>A0A5A9NGK6_9TELE</name>
<comment type="caution">
    <text evidence="1">The sequence shown here is derived from an EMBL/GenBank/DDBJ whole genome shotgun (WGS) entry which is preliminary data.</text>
</comment>
<dbReference type="EMBL" id="SOYY01000019">
    <property type="protein sequence ID" value="KAA0707971.1"/>
    <property type="molecule type" value="Genomic_DNA"/>
</dbReference>
<proteinExistence type="predicted"/>
<gene>
    <name evidence="1" type="ORF">E1301_Tti009551</name>
</gene>
<protein>
    <submittedName>
        <fullName evidence="1">Bis(5'-adenosyl)-triphosphatase</fullName>
    </submittedName>
</protein>
<dbReference type="InterPro" id="IPR036265">
    <property type="entry name" value="HIT-like_sf"/>
</dbReference>
<organism evidence="1 2">
    <name type="scientific">Triplophysa tibetana</name>
    <dbReference type="NCBI Taxonomy" id="1572043"/>
    <lineage>
        <taxon>Eukaryota</taxon>
        <taxon>Metazoa</taxon>
        <taxon>Chordata</taxon>
        <taxon>Craniata</taxon>
        <taxon>Vertebrata</taxon>
        <taxon>Euteleostomi</taxon>
        <taxon>Actinopterygii</taxon>
        <taxon>Neopterygii</taxon>
        <taxon>Teleostei</taxon>
        <taxon>Ostariophysi</taxon>
        <taxon>Cypriniformes</taxon>
        <taxon>Nemacheilidae</taxon>
        <taxon>Triplophysa</taxon>
    </lineage>
</organism>
<dbReference type="Gene3D" id="3.30.428.10">
    <property type="entry name" value="HIT-like"/>
    <property type="match status" value="1"/>
</dbReference>
<dbReference type="Proteomes" id="UP000324632">
    <property type="component" value="Chromosome 19"/>
</dbReference>
<evidence type="ECO:0000313" key="2">
    <source>
        <dbReference type="Proteomes" id="UP000324632"/>
    </source>
</evidence>
<evidence type="ECO:0000313" key="1">
    <source>
        <dbReference type="EMBL" id="KAA0707971.1"/>
    </source>
</evidence>
<keyword evidence="2" id="KW-1185">Reference proteome</keyword>